<dbReference type="GO" id="GO:0071949">
    <property type="term" value="F:FAD binding"/>
    <property type="evidence" value="ECO:0007669"/>
    <property type="project" value="InterPro"/>
</dbReference>
<gene>
    <name evidence="19" type="primary">murB</name>
    <name evidence="21" type="ORF">A8950_0511</name>
</gene>
<accession>A0A4R6WR55</accession>
<keyword evidence="7 19" id="KW-0963">Cytoplasm</keyword>
<feature type="active site" evidence="19">
    <location>
        <position position="179"/>
    </location>
</feature>
<dbReference type="Gene3D" id="3.30.465.10">
    <property type="match status" value="1"/>
</dbReference>
<evidence type="ECO:0000256" key="2">
    <source>
        <dbReference type="ARBA" id="ARBA00003921"/>
    </source>
</evidence>
<dbReference type="InterPro" id="IPR036635">
    <property type="entry name" value="MurB_C_sf"/>
</dbReference>
<keyword evidence="9 19" id="KW-0285">Flavoprotein</keyword>
<name>A0A4R6WR55_9PROT</name>
<keyword evidence="10 19" id="KW-0274">FAD</keyword>
<comment type="pathway">
    <text evidence="4 19">Cell wall biogenesis; peptidoglycan biosynthesis.</text>
</comment>
<dbReference type="GO" id="GO:0071555">
    <property type="term" value="P:cell wall organization"/>
    <property type="evidence" value="ECO:0007669"/>
    <property type="project" value="UniProtKB-KW"/>
</dbReference>
<dbReference type="NCBIfam" id="NF010480">
    <property type="entry name" value="PRK13905.1"/>
    <property type="match status" value="1"/>
</dbReference>
<dbReference type="SUPFAM" id="SSF56176">
    <property type="entry name" value="FAD-binding/transporter-associated domain-like"/>
    <property type="match status" value="1"/>
</dbReference>
<reference evidence="21 22" key="1">
    <citation type="submission" date="2019-03" db="EMBL/GenBank/DDBJ databases">
        <title>Genomic Encyclopedia of Type Strains, Phase III (KMG-III): the genomes of soil and plant-associated and newly described type strains.</title>
        <authorList>
            <person name="Whitman W."/>
        </authorList>
    </citation>
    <scope>NUCLEOTIDE SEQUENCE [LARGE SCALE GENOMIC DNA]</scope>
    <source>
        <strain evidence="21 22">CGMCC 1.7660</strain>
    </source>
</reference>
<evidence type="ECO:0000256" key="7">
    <source>
        <dbReference type="ARBA" id="ARBA00022490"/>
    </source>
</evidence>
<keyword evidence="22" id="KW-1185">Reference proteome</keyword>
<keyword evidence="15 19" id="KW-0131">Cell cycle</keyword>
<evidence type="ECO:0000256" key="5">
    <source>
        <dbReference type="ARBA" id="ARBA00012518"/>
    </source>
</evidence>
<protein>
    <recommendedName>
        <fullName evidence="6 19">UDP-N-acetylenolpyruvoylglucosamine reductase</fullName>
        <ecNumber evidence="5 19">1.3.1.98</ecNumber>
    </recommendedName>
    <alternativeName>
        <fullName evidence="17 19">UDP-N-acetylmuramate dehydrogenase</fullName>
    </alternativeName>
</protein>
<comment type="similarity">
    <text evidence="19">Belongs to the MurB family.</text>
</comment>
<evidence type="ECO:0000256" key="3">
    <source>
        <dbReference type="ARBA" id="ARBA00004496"/>
    </source>
</evidence>
<dbReference type="PANTHER" id="PTHR21071">
    <property type="entry name" value="UDP-N-ACETYLENOLPYRUVOYLGLUCOSAMINE REDUCTASE"/>
    <property type="match status" value="1"/>
</dbReference>
<evidence type="ECO:0000256" key="17">
    <source>
        <dbReference type="ARBA" id="ARBA00031026"/>
    </source>
</evidence>
<evidence type="ECO:0000313" key="22">
    <source>
        <dbReference type="Proteomes" id="UP000295783"/>
    </source>
</evidence>
<sequence length="318" mass="33443">MMSAAPRHSALIDRLPAVRGRLTEGASLAKVTWFRVGGPAEVLFKPADVADLQHFLAHCPADVKLTVLGVGSNLLVRDGGIPGVVIRLGRAFAEIRTDGLHVHAGAAALDLNVALAARAAGVAGLEFLSGIPGTIGGALRMNAGAYGSDLSQIFVSATALDRQGRLHRLDRDAMGFTYRHSAVAEDWIFCGADLAGRAGDPSLIQQRLNEIQAAREDSQPVRARTGGSTFVNPPGAKAWELIDRAGCRGLKLGGAQVSEKHCNFLLNTGTATAADLEALGETVRRRVKESSGIELAWEIKRIGVPADSPLAILARSEA</sequence>
<keyword evidence="13 19" id="KW-0573">Peptidoglycan synthesis</keyword>
<dbReference type="GO" id="GO:0008360">
    <property type="term" value="P:regulation of cell shape"/>
    <property type="evidence" value="ECO:0007669"/>
    <property type="project" value="UniProtKB-KW"/>
</dbReference>
<dbReference type="GO" id="GO:0005829">
    <property type="term" value="C:cytosol"/>
    <property type="evidence" value="ECO:0007669"/>
    <property type="project" value="TreeGrafter"/>
</dbReference>
<comment type="function">
    <text evidence="2 19">Cell wall formation.</text>
</comment>
<evidence type="ECO:0000256" key="4">
    <source>
        <dbReference type="ARBA" id="ARBA00004752"/>
    </source>
</evidence>
<feature type="domain" description="FAD-binding PCMH-type" evidence="20">
    <location>
        <begin position="35"/>
        <end position="214"/>
    </location>
</feature>
<evidence type="ECO:0000256" key="18">
    <source>
        <dbReference type="ARBA" id="ARBA00048914"/>
    </source>
</evidence>
<dbReference type="GO" id="GO:0009252">
    <property type="term" value="P:peptidoglycan biosynthetic process"/>
    <property type="evidence" value="ECO:0007669"/>
    <property type="project" value="UniProtKB-UniRule"/>
</dbReference>
<evidence type="ECO:0000256" key="9">
    <source>
        <dbReference type="ARBA" id="ARBA00022630"/>
    </source>
</evidence>
<evidence type="ECO:0000256" key="16">
    <source>
        <dbReference type="ARBA" id="ARBA00023316"/>
    </source>
</evidence>
<feature type="active site" evidence="19">
    <location>
        <position position="298"/>
    </location>
</feature>
<evidence type="ECO:0000256" key="12">
    <source>
        <dbReference type="ARBA" id="ARBA00022960"/>
    </source>
</evidence>
<evidence type="ECO:0000256" key="8">
    <source>
        <dbReference type="ARBA" id="ARBA00022618"/>
    </source>
</evidence>
<comment type="subcellular location">
    <subcellularLocation>
        <location evidence="3 19">Cytoplasm</location>
    </subcellularLocation>
</comment>
<evidence type="ECO:0000256" key="13">
    <source>
        <dbReference type="ARBA" id="ARBA00022984"/>
    </source>
</evidence>
<dbReference type="EMBL" id="SNYW01000006">
    <property type="protein sequence ID" value="TDQ83966.1"/>
    <property type="molecule type" value="Genomic_DNA"/>
</dbReference>
<evidence type="ECO:0000256" key="11">
    <source>
        <dbReference type="ARBA" id="ARBA00022857"/>
    </source>
</evidence>
<dbReference type="InterPro" id="IPR016167">
    <property type="entry name" value="FAD-bd_PCMH_sub1"/>
</dbReference>
<dbReference type="EC" id="1.3.1.98" evidence="5 19"/>
<dbReference type="Gene3D" id="3.90.78.10">
    <property type="entry name" value="UDP-N-acetylenolpyruvoylglucosamine reductase, C-terminal domain"/>
    <property type="match status" value="1"/>
</dbReference>
<comment type="caution">
    <text evidence="21">The sequence shown here is derived from an EMBL/GenBank/DDBJ whole genome shotgun (WGS) entry which is preliminary data.</text>
</comment>
<dbReference type="InterPro" id="IPR016169">
    <property type="entry name" value="FAD-bd_PCMH_sub2"/>
</dbReference>
<evidence type="ECO:0000256" key="10">
    <source>
        <dbReference type="ARBA" id="ARBA00022827"/>
    </source>
</evidence>
<dbReference type="UniPathway" id="UPA00219"/>
<dbReference type="Gene3D" id="3.30.43.10">
    <property type="entry name" value="Uridine Diphospho-n-acetylenolpyruvylglucosamine Reductase, domain 2"/>
    <property type="match status" value="1"/>
</dbReference>
<dbReference type="SUPFAM" id="SSF56194">
    <property type="entry name" value="Uridine diphospho-N-Acetylenolpyruvylglucosamine reductase, MurB, C-terminal domain"/>
    <property type="match status" value="1"/>
</dbReference>
<evidence type="ECO:0000259" key="20">
    <source>
        <dbReference type="PROSITE" id="PS51387"/>
    </source>
</evidence>
<evidence type="ECO:0000256" key="6">
    <source>
        <dbReference type="ARBA" id="ARBA00015188"/>
    </source>
</evidence>
<evidence type="ECO:0000256" key="15">
    <source>
        <dbReference type="ARBA" id="ARBA00023306"/>
    </source>
</evidence>
<dbReference type="HAMAP" id="MF_00037">
    <property type="entry name" value="MurB"/>
    <property type="match status" value="1"/>
</dbReference>
<dbReference type="InterPro" id="IPR016166">
    <property type="entry name" value="FAD-bd_PCMH"/>
</dbReference>
<evidence type="ECO:0000313" key="21">
    <source>
        <dbReference type="EMBL" id="TDQ83966.1"/>
    </source>
</evidence>
<keyword evidence="8 19" id="KW-0132">Cell division</keyword>
<keyword evidence="12 19" id="KW-0133">Cell shape</keyword>
<dbReference type="NCBIfam" id="TIGR00179">
    <property type="entry name" value="murB"/>
    <property type="match status" value="1"/>
</dbReference>
<dbReference type="InterPro" id="IPR011601">
    <property type="entry name" value="MurB_C"/>
</dbReference>
<dbReference type="PANTHER" id="PTHR21071:SF4">
    <property type="entry name" value="UDP-N-ACETYLENOLPYRUVOYLGLUCOSAMINE REDUCTASE"/>
    <property type="match status" value="1"/>
</dbReference>
<evidence type="ECO:0000256" key="14">
    <source>
        <dbReference type="ARBA" id="ARBA00023002"/>
    </source>
</evidence>
<feature type="active site" description="Proton donor" evidence="19">
    <location>
        <position position="228"/>
    </location>
</feature>
<dbReference type="InterPro" id="IPR006094">
    <property type="entry name" value="Oxid_FAD_bind_N"/>
</dbReference>
<dbReference type="Pfam" id="PF01565">
    <property type="entry name" value="FAD_binding_4"/>
    <property type="match status" value="1"/>
</dbReference>
<dbReference type="Proteomes" id="UP000295783">
    <property type="component" value="Unassembled WGS sequence"/>
</dbReference>
<dbReference type="InterPro" id="IPR036318">
    <property type="entry name" value="FAD-bd_PCMH-like_sf"/>
</dbReference>
<evidence type="ECO:0000256" key="19">
    <source>
        <dbReference type="HAMAP-Rule" id="MF_00037"/>
    </source>
</evidence>
<dbReference type="GO" id="GO:0051301">
    <property type="term" value="P:cell division"/>
    <property type="evidence" value="ECO:0007669"/>
    <property type="project" value="UniProtKB-KW"/>
</dbReference>
<keyword evidence="11 19" id="KW-0521">NADP</keyword>
<dbReference type="GO" id="GO:0008762">
    <property type="term" value="F:UDP-N-acetylmuramate dehydrogenase activity"/>
    <property type="evidence" value="ECO:0007669"/>
    <property type="project" value="UniProtKB-UniRule"/>
</dbReference>
<dbReference type="PROSITE" id="PS51387">
    <property type="entry name" value="FAD_PCMH"/>
    <property type="match status" value="1"/>
</dbReference>
<comment type="catalytic activity">
    <reaction evidence="18 19">
        <text>UDP-N-acetyl-alpha-D-muramate + NADP(+) = UDP-N-acetyl-3-O-(1-carboxyvinyl)-alpha-D-glucosamine + NADPH + H(+)</text>
        <dbReference type="Rhea" id="RHEA:12248"/>
        <dbReference type="ChEBI" id="CHEBI:15378"/>
        <dbReference type="ChEBI" id="CHEBI:57783"/>
        <dbReference type="ChEBI" id="CHEBI:58349"/>
        <dbReference type="ChEBI" id="CHEBI:68483"/>
        <dbReference type="ChEBI" id="CHEBI:70757"/>
        <dbReference type="EC" id="1.3.1.98"/>
    </reaction>
</comment>
<evidence type="ECO:0000256" key="1">
    <source>
        <dbReference type="ARBA" id="ARBA00001974"/>
    </source>
</evidence>
<dbReference type="InterPro" id="IPR003170">
    <property type="entry name" value="MurB"/>
</dbReference>
<dbReference type="Pfam" id="PF02873">
    <property type="entry name" value="MurB_C"/>
    <property type="match status" value="1"/>
</dbReference>
<proteinExistence type="inferred from homology"/>
<keyword evidence="16 19" id="KW-0961">Cell wall biogenesis/degradation</keyword>
<organism evidence="21 22">
    <name type="scientific">Dongia mobilis</name>
    <dbReference type="NCBI Taxonomy" id="578943"/>
    <lineage>
        <taxon>Bacteria</taxon>
        <taxon>Pseudomonadati</taxon>
        <taxon>Pseudomonadota</taxon>
        <taxon>Alphaproteobacteria</taxon>
        <taxon>Rhodospirillales</taxon>
        <taxon>Dongiaceae</taxon>
        <taxon>Dongia</taxon>
    </lineage>
</organism>
<dbReference type="AlphaFoldDB" id="A0A4R6WR55"/>
<comment type="cofactor">
    <cofactor evidence="1 19">
        <name>FAD</name>
        <dbReference type="ChEBI" id="CHEBI:57692"/>
    </cofactor>
</comment>
<keyword evidence="14 19" id="KW-0560">Oxidoreductase</keyword>